<reference evidence="2 3" key="1">
    <citation type="journal article" date="2012" name="J. Bacteriol.">
        <title>Draft Genome Sequence of the Soil Bacterium Burkholderia terrae Strain BS001, Which Interacts with Fungal Surface Structures.</title>
        <authorList>
            <person name="Nazir R."/>
            <person name="Hansen M.A."/>
            <person name="Sorensen S."/>
            <person name="van Elsas J.D."/>
        </authorList>
    </citation>
    <scope>NUCLEOTIDE SEQUENCE [LARGE SCALE GENOMIC DNA]</scope>
    <source>
        <strain evidence="2 3">BS001</strain>
    </source>
</reference>
<keyword evidence="3" id="KW-1185">Reference proteome</keyword>
<comment type="caution">
    <text evidence="2">The sequence shown here is derived from an EMBL/GenBank/DDBJ whole genome shotgun (WGS) entry which is preliminary data.</text>
</comment>
<evidence type="ECO:0000256" key="1">
    <source>
        <dbReference type="SAM" id="MobiDB-lite"/>
    </source>
</evidence>
<dbReference type="Proteomes" id="UP000004980">
    <property type="component" value="Unassembled WGS sequence"/>
</dbReference>
<sequence>MEQKLKLVFESLGERHLVDGAQLDTCSNAARVRLDAHHTPPSEFQLESRGEAQPVELGWTPSDNLLKRSYLNDEDAKRDGAYAVALAAVEQLENMVGVARCETKTGADYYVMPAGSDPENFLEDGYRLEVSGSDSEEREVRYRLKQKQKQASNGKSSLPAFAAVVGFRVKLILLEPAA</sequence>
<feature type="region of interest" description="Disordered" evidence="1">
    <location>
        <begin position="38"/>
        <end position="58"/>
    </location>
</feature>
<proteinExistence type="predicted"/>
<organism evidence="2 3">
    <name type="scientific">Paraburkholderia hospita</name>
    <dbReference type="NCBI Taxonomy" id="169430"/>
    <lineage>
        <taxon>Bacteria</taxon>
        <taxon>Pseudomonadati</taxon>
        <taxon>Pseudomonadota</taxon>
        <taxon>Betaproteobacteria</taxon>
        <taxon>Burkholderiales</taxon>
        <taxon>Burkholderiaceae</taxon>
        <taxon>Paraburkholderia</taxon>
    </lineage>
</organism>
<feature type="compositionally biased region" description="Basic and acidic residues" evidence="1">
    <location>
        <begin position="38"/>
        <end position="50"/>
    </location>
</feature>
<gene>
    <name evidence="2" type="ORF">WQE_15406</name>
</gene>
<dbReference type="EMBL" id="AKAU01000079">
    <property type="protein sequence ID" value="EIN00430.1"/>
    <property type="molecule type" value="Genomic_DNA"/>
</dbReference>
<accession>A0ABP2PS98</accession>
<dbReference type="RefSeq" id="WP_007582262.1">
    <property type="nucleotide sequence ID" value="NZ_AKAU01000079.1"/>
</dbReference>
<evidence type="ECO:0000313" key="3">
    <source>
        <dbReference type="Proteomes" id="UP000004980"/>
    </source>
</evidence>
<evidence type="ECO:0008006" key="4">
    <source>
        <dbReference type="Google" id="ProtNLM"/>
    </source>
</evidence>
<name>A0ABP2PS98_9BURK</name>
<evidence type="ECO:0000313" key="2">
    <source>
        <dbReference type="EMBL" id="EIN00430.1"/>
    </source>
</evidence>
<protein>
    <recommendedName>
        <fullName evidence="4">Phage tail protein</fullName>
    </recommendedName>
</protein>